<organism evidence="3 4">
    <name type="scientific">Scheffersomyces stipitis (strain ATCC 58785 / CBS 6054 / NBRC 10063 / NRRL Y-11545)</name>
    <name type="common">Yeast</name>
    <name type="synonym">Pichia stipitis</name>
    <dbReference type="NCBI Taxonomy" id="322104"/>
    <lineage>
        <taxon>Eukaryota</taxon>
        <taxon>Fungi</taxon>
        <taxon>Dikarya</taxon>
        <taxon>Ascomycota</taxon>
        <taxon>Saccharomycotina</taxon>
        <taxon>Pichiomycetes</taxon>
        <taxon>Debaryomycetaceae</taxon>
        <taxon>Scheffersomyces</taxon>
    </lineage>
</organism>
<dbReference type="GO" id="GO:0016491">
    <property type="term" value="F:oxidoreductase activity"/>
    <property type="evidence" value="ECO:0007669"/>
    <property type="project" value="UniProtKB-KW"/>
</dbReference>
<dbReference type="Proteomes" id="UP000002258">
    <property type="component" value="Chromosome 4"/>
</dbReference>
<keyword evidence="1" id="KW-0408">Iron</keyword>
<dbReference type="PANTHER" id="PTHR47990">
    <property type="entry name" value="2-OXOGLUTARATE (2OG) AND FE(II)-DEPENDENT OXYGENASE SUPERFAMILY PROTEIN-RELATED"/>
    <property type="match status" value="1"/>
</dbReference>
<dbReference type="SUPFAM" id="SSF51197">
    <property type="entry name" value="Clavaminate synthase-like"/>
    <property type="match status" value="1"/>
</dbReference>
<name>A3LTN1_PICST</name>
<dbReference type="InParanoid" id="A3LTN1"/>
<dbReference type="GO" id="GO:0046872">
    <property type="term" value="F:metal ion binding"/>
    <property type="evidence" value="ECO:0007669"/>
    <property type="project" value="UniProtKB-KW"/>
</dbReference>
<evidence type="ECO:0000313" key="4">
    <source>
        <dbReference type="Proteomes" id="UP000002258"/>
    </source>
</evidence>
<dbReference type="InterPro" id="IPR027443">
    <property type="entry name" value="IPNS-like_sf"/>
</dbReference>
<dbReference type="Pfam" id="PF03171">
    <property type="entry name" value="2OG-FeII_Oxy"/>
    <property type="match status" value="1"/>
</dbReference>
<proteinExistence type="inferred from homology"/>
<dbReference type="GO" id="GO:0044283">
    <property type="term" value="P:small molecule biosynthetic process"/>
    <property type="evidence" value="ECO:0007669"/>
    <property type="project" value="UniProtKB-ARBA"/>
</dbReference>
<dbReference type="InterPro" id="IPR050231">
    <property type="entry name" value="Iron_ascorbate_oxido_reductase"/>
</dbReference>
<keyword evidence="1" id="KW-0560">Oxidoreductase</keyword>
<dbReference type="RefSeq" id="XP_001384472.1">
    <property type="nucleotide sequence ID" value="XM_001384435.1"/>
</dbReference>
<dbReference type="Gene3D" id="2.60.120.330">
    <property type="entry name" value="B-lactam Antibiotic, Isopenicillin N Synthase, Chain"/>
    <property type="match status" value="1"/>
</dbReference>
<dbReference type="OrthoDB" id="288590at2759"/>
<dbReference type="InterPro" id="IPR044861">
    <property type="entry name" value="IPNS-like_FE2OG_OXY"/>
</dbReference>
<keyword evidence="1" id="KW-0479">Metal-binding</keyword>
<dbReference type="EMBL" id="CP000498">
    <property type="protein sequence ID" value="ABN66443.1"/>
    <property type="molecule type" value="Genomic_DNA"/>
</dbReference>
<comment type="similarity">
    <text evidence="1">Belongs to the iron/ascorbate-dependent oxidoreductase family.</text>
</comment>
<dbReference type="PROSITE" id="PS51471">
    <property type="entry name" value="FE2OG_OXY"/>
    <property type="match status" value="1"/>
</dbReference>
<gene>
    <name evidence="3" type="ORF">PICST_31468</name>
</gene>
<dbReference type="HOGENOM" id="CLU_010119_6_2_1"/>
<evidence type="ECO:0000313" key="3">
    <source>
        <dbReference type="EMBL" id="ABN66443.1"/>
    </source>
</evidence>
<reference evidence="3 4" key="1">
    <citation type="journal article" date="2007" name="Nat. Biotechnol.">
        <title>Genome sequence of the lignocellulose-bioconverting and xylose-fermenting yeast Pichia stipitis.</title>
        <authorList>
            <person name="Jeffries T.W."/>
            <person name="Grigoriev I.V."/>
            <person name="Grimwood J."/>
            <person name="Laplaza J.M."/>
            <person name="Aerts A."/>
            <person name="Salamov A."/>
            <person name="Schmutz J."/>
            <person name="Lindquist E."/>
            <person name="Dehal P."/>
            <person name="Shapiro H."/>
            <person name="Jin Y.S."/>
            <person name="Passoth V."/>
            <person name="Richardson P.M."/>
        </authorList>
    </citation>
    <scope>NUCLEOTIDE SEQUENCE [LARGE SCALE GENOMIC DNA]</scope>
    <source>
        <strain evidence="4">ATCC 58785 / CBS 6054 / NBRC 10063 / NRRL Y-11545</strain>
    </source>
</reference>
<dbReference type="FunFam" id="2.60.120.330:FF:000051">
    <property type="entry name" value="Clavaminate synthase-like protein"/>
    <property type="match status" value="1"/>
</dbReference>
<protein>
    <recommendedName>
        <fullName evidence="2">Fe2OG dioxygenase domain-containing protein</fullName>
    </recommendedName>
</protein>
<dbReference type="InterPro" id="IPR026992">
    <property type="entry name" value="DIOX_N"/>
</dbReference>
<sequence length="341" mass="37910">MAEIDGNPLKIVDITSVDKSTAEELYDAATSQGFLFVEGHEFSQEEIDTVFQLSKEFFELPHSYKSKYPIGSMNHGYADFGGENLDPKGQKKGDPKEALNICLLNFLTGLSSQEIPDWFTEDPKRLAIITTTVKKFYALSMKILKLLAIGLKIEDSNEIKGEDWFSSRYEATKVSGSTFRFLHYPGQKSLNPEAVIRAGAHTDYGSVTLLFQQENQEGLEIYSPVSKQWVAVPFVAANTEKFPGMGPPIVVNIGDLLSYWTAGLLKSTIHRVKFPAKVQATGQDRYSIVFFSHPNDEALLEAVPSEVVRSIKGRGANKDTVAITAKEHLDSRLAATYGWKK</sequence>
<dbReference type="GeneID" id="4839050"/>
<accession>A3LTN1</accession>
<dbReference type="Pfam" id="PF14226">
    <property type="entry name" value="DIOX_N"/>
    <property type="match status" value="1"/>
</dbReference>
<evidence type="ECO:0000256" key="1">
    <source>
        <dbReference type="RuleBase" id="RU003682"/>
    </source>
</evidence>
<dbReference type="KEGG" id="pic:PICST_31468"/>
<evidence type="ECO:0000259" key="2">
    <source>
        <dbReference type="PROSITE" id="PS51471"/>
    </source>
</evidence>
<keyword evidence="4" id="KW-1185">Reference proteome</keyword>
<dbReference type="eggNOG" id="KOG0143">
    <property type="taxonomic scope" value="Eukaryota"/>
</dbReference>
<dbReference type="STRING" id="322104.A3LTN1"/>
<dbReference type="OMA" id="FTTRHDP"/>
<dbReference type="AlphaFoldDB" id="A3LTN1"/>
<feature type="domain" description="Fe2OG dioxygenase" evidence="2">
    <location>
        <begin position="174"/>
        <end position="294"/>
    </location>
</feature>
<dbReference type="InterPro" id="IPR005123">
    <property type="entry name" value="Oxoglu/Fe-dep_dioxygenase_dom"/>
</dbReference>